<evidence type="ECO:0008006" key="3">
    <source>
        <dbReference type="Google" id="ProtNLM"/>
    </source>
</evidence>
<dbReference type="SUPFAM" id="SSF50974">
    <property type="entry name" value="Nitrous oxide reductase, N-terminal domain"/>
    <property type="match status" value="1"/>
</dbReference>
<accession>A0A7Z1AYC6</accession>
<dbReference type="InterPro" id="IPR015943">
    <property type="entry name" value="WD40/YVTN_repeat-like_dom_sf"/>
</dbReference>
<reference evidence="1 2" key="1">
    <citation type="submission" date="2016-12" db="EMBL/GenBank/DDBJ databases">
        <title>The draft genome sequence of Actinophytocola xinjiangensis.</title>
        <authorList>
            <person name="Wang W."/>
            <person name="Yuan L."/>
        </authorList>
    </citation>
    <scope>NUCLEOTIDE SEQUENCE [LARGE SCALE GENOMIC DNA]</scope>
    <source>
        <strain evidence="1 2">CGMCC 4.4663</strain>
    </source>
</reference>
<dbReference type="Proteomes" id="UP000185696">
    <property type="component" value="Unassembled WGS sequence"/>
</dbReference>
<gene>
    <name evidence="1" type="ORF">BLA60_20700</name>
</gene>
<dbReference type="AlphaFoldDB" id="A0A7Z1AYC6"/>
<dbReference type="InterPro" id="IPR051200">
    <property type="entry name" value="Host-pathogen_enzymatic-act"/>
</dbReference>
<dbReference type="InterPro" id="IPR011045">
    <property type="entry name" value="N2O_reductase_N"/>
</dbReference>
<dbReference type="Gene3D" id="2.130.10.10">
    <property type="entry name" value="YVTN repeat-like/Quinoprotein amine dehydrogenase"/>
    <property type="match status" value="2"/>
</dbReference>
<evidence type="ECO:0000313" key="2">
    <source>
        <dbReference type="Proteomes" id="UP000185696"/>
    </source>
</evidence>
<protein>
    <recommendedName>
        <fullName evidence="3">DNA-binding beta-propeller fold protein YncE</fullName>
    </recommendedName>
</protein>
<proteinExistence type="predicted"/>
<dbReference type="PANTHER" id="PTHR47197">
    <property type="entry name" value="PROTEIN NIRF"/>
    <property type="match status" value="1"/>
</dbReference>
<name>A0A7Z1AYC6_9PSEU</name>
<comment type="caution">
    <text evidence="1">The sequence shown here is derived from an EMBL/GenBank/DDBJ whole genome shotgun (WGS) entry which is preliminary data.</text>
</comment>
<evidence type="ECO:0000313" key="1">
    <source>
        <dbReference type="EMBL" id="OLF09012.1"/>
    </source>
</evidence>
<dbReference type="PANTHER" id="PTHR47197:SF3">
    <property type="entry name" value="DIHYDRO-HEME D1 DEHYDROGENASE"/>
    <property type="match status" value="1"/>
</dbReference>
<keyword evidence="2" id="KW-1185">Reference proteome</keyword>
<dbReference type="EMBL" id="MSIF01000010">
    <property type="protein sequence ID" value="OLF09012.1"/>
    <property type="molecule type" value="Genomic_DNA"/>
</dbReference>
<sequence>MPLSTYDSVVVDGVQGHVFISSRTDHSVVVTDLTGNVVTTMANLPGAAGMVLAPDGDSLYVALSRGGAVAEIDTLTLAEVGRHPVGEVCPSELATTGDLLIFSYGCATWEAGVGRATVEPFFGDVRRGLVAGEYSAPLLATTPGRPGLVAVGMPGLSPADVSIHQIVGDSFVLQASSTATSNLRDIALSTDGSLLYAAAGASSELQSFTTDSLALRAGYTVGAYPNAVAVSRDANVLAAGVDAYYDPDVFIYRNGQFAPSRVYDFADLQTDPKLLAPGGLAWGPGGKWLYAVTSDFETAPTLNILRG</sequence>
<organism evidence="1 2">
    <name type="scientific">Actinophytocola xinjiangensis</name>
    <dbReference type="NCBI Taxonomy" id="485602"/>
    <lineage>
        <taxon>Bacteria</taxon>
        <taxon>Bacillati</taxon>
        <taxon>Actinomycetota</taxon>
        <taxon>Actinomycetes</taxon>
        <taxon>Pseudonocardiales</taxon>
        <taxon>Pseudonocardiaceae</taxon>
    </lineage>
</organism>